<gene>
    <name evidence="25" type="ORF">EST38_g9018</name>
</gene>
<dbReference type="CDD" id="cd03427">
    <property type="entry name" value="NUDIX_MTH1_Nudt1"/>
    <property type="match status" value="1"/>
</dbReference>
<organism evidence="25 26">
    <name type="scientific">Candolleomyces aberdarensis</name>
    <dbReference type="NCBI Taxonomy" id="2316362"/>
    <lineage>
        <taxon>Eukaryota</taxon>
        <taxon>Fungi</taxon>
        <taxon>Dikarya</taxon>
        <taxon>Basidiomycota</taxon>
        <taxon>Agaricomycotina</taxon>
        <taxon>Agaricomycetes</taxon>
        <taxon>Agaricomycetidae</taxon>
        <taxon>Agaricales</taxon>
        <taxon>Agaricineae</taxon>
        <taxon>Psathyrellaceae</taxon>
        <taxon>Candolleomyces</taxon>
    </lineage>
</organism>
<name>A0A4Q2DCS9_9AGAR</name>
<evidence type="ECO:0000256" key="12">
    <source>
        <dbReference type="ARBA" id="ARBA00024596"/>
    </source>
</evidence>
<comment type="caution">
    <text evidence="25">The sequence shown here is derived from an EMBL/GenBank/DDBJ whole genome shotgun (WGS) entry which is preliminary data.</text>
</comment>
<dbReference type="GO" id="GO:0008413">
    <property type="term" value="F:8-oxo-7,8-dihydroguanosine triphosphate pyrophosphatase activity"/>
    <property type="evidence" value="ECO:0007669"/>
    <property type="project" value="InterPro"/>
</dbReference>
<keyword evidence="7" id="KW-0460">Magnesium</keyword>
<evidence type="ECO:0000256" key="14">
    <source>
        <dbReference type="ARBA" id="ARBA00026218"/>
    </source>
</evidence>
<evidence type="ECO:0000313" key="25">
    <source>
        <dbReference type="EMBL" id="RXW16832.1"/>
    </source>
</evidence>
<comment type="catalytic activity">
    <reaction evidence="22">
        <text>N(6)-methyl-dATP + H2O = N(6)-methyl-dAMP + diphosphate + H(+)</text>
        <dbReference type="Rhea" id="RHEA:67604"/>
        <dbReference type="ChEBI" id="CHEBI:15377"/>
        <dbReference type="ChEBI" id="CHEBI:15378"/>
        <dbReference type="ChEBI" id="CHEBI:33019"/>
        <dbReference type="ChEBI" id="CHEBI:169976"/>
        <dbReference type="ChEBI" id="CHEBI:172872"/>
    </reaction>
    <physiologicalReaction direction="left-to-right" evidence="22">
        <dbReference type="Rhea" id="RHEA:67605"/>
    </physiologicalReaction>
</comment>
<dbReference type="AlphaFoldDB" id="A0A4Q2DCS9"/>
<evidence type="ECO:0000256" key="20">
    <source>
        <dbReference type="ARBA" id="ARBA00048002"/>
    </source>
</evidence>
<comment type="similarity">
    <text evidence="3">Belongs to the Nudix hydrolase family.</text>
</comment>
<dbReference type="Proteomes" id="UP000290288">
    <property type="component" value="Unassembled WGS sequence"/>
</dbReference>
<dbReference type="OrthoDB" id="447842at2759"/>
<dbReference type="Gene3D" id="3.90.79.10">
    <property type="entry name" value="Nucleoside Triphosphate Pyrophosphohydrolase"/>
    <property type="match status" value="1"/>
</dbReference>
<comment type="catalytic activity">
    <reaction evidence="9">
        <text>8-oxo-dATP + H2O = 8-oxo-dAMP + diphosphate + H(+)</text>
        <dbReference type="Rhea" id="RHEA:65396"/>
        <dbReference type="ChEBI" id="CHEBI:15377"/>
        <dbReference type="ChEBI" id="CHEBI:15378"/>
        <dbReference type="ChEBI" id="CHEBI:33019"/>
        <dbReference type="ChEBI" id="CHEBI:71361"/>
        <dbReference type="ChEBI" id="CHEBI:172871"/>
    </reaction>
    <physiologicalReaction direction="left-to-right" evidence="9">
        <dbReference type="Rhea" id="RHEA:65397"/>
    </physiologicalReaction>
</comment>
<comment type="catalytic activity">
    <reaction evidence="11">
        <text>8-oxo-dGTP + H2O = 8-oxo-dGMP + diphosphate + H(+)</text>
        <dbReference type="Rhea" id="RHEA:31575"/>
        <dbReference type="ChEBI" id="CHEBI:15377"/>
        <dbReference type="ChEBI" id="CHEBI:15378"/>
        <dbReference type="ChEBI" id="CHEBI:33019"/>
        <dbReference type="ChEBI" id="CHEBI:63224"/>
        <dbReference type="ChEBI" id="CHEBI:77896"/>
    </reaction>
    <physiologicalReaction direction="left-to-right" evidence="11">
        <dbReference type="Rhea" id="RHEA:31576"/>
    </physiologicalReaction>
</comment>
<dbReference type="Pfam" id="PF00293">
    <property type="entry name" value="NUDIX"/>
    <property type="match status" value="1"/>
</dbReference>
<evidence type="ECO:0000256" key="2">
    <source>
        <dbReference type="ARBA" id="ARBA00004123"/>
    </source>
</evidence>
<evidence type="ECO:0000256" key="18">
    <source>
        <dbReference type="ARBA" id="ARBA00031927"/>
    </source>
</evidence>
<dbReference type="GO" id="GO:0042262">
    <property type="term" value="P:DNA protection"/>
    <property type="evidence" value="ECO:0007669"/>
    <property type="project" value="InterPro"/>
</dbReference>
<keyword evidence="26" id="KW-1185">Reference proteome</keyword>
<dbReference type="InterPro" id="IPR000086">
    <property type="entry name" value="NUDIX_hydrolase_dom"/>
</dbReference>
<dbReference type="InterPro" id="IPR020084">
    <property type="entry name" value="NUDIX_hydrolase_CS"/>
</dbReference>
<evidence type="ECO:0000256" key="5">
    <source>
        <dbReference type="ARBA" id="ARBA00022723"/>
    </source>
</evidence>
<evidence type="ECO:0000256" key="11">
    <source>
        <dbReference type="ARBA" id="ARBA00024486"/>
    </source>
</evidence>
<dbReference type="PROSITE" id="PS51462">
    <property type="entry name" value="NUDIX"/>
    <property type="match status" value="1"/>
</dbReference>
<evidence type="ECO:0000256" key="7">
    <source>
        <dbReference type="ARBA" id="ARBA00022842"/>
    </source>
</evidence>
<evidence type="ECO:0000256" key="16">
    <source>
        <dbReference type="ARBA" id="ARBA00030634"/>
    </source>
</evidence>
<dbReference type="GO" id="GO:0046872">
    <property type="term" value="F:metal ion binding"/>
    <property type="evidence" value="ECO:0007669"/>
    <property type="project" value="UniProtKB-KW"/>
</dbReference>
<evidence type="ECO:0000256" key="6">
    <source>
        <dbReference type="ARBA" id="ARBA00022801"/>
    </source>
</evidence>
<evidence type="ECO:0000256" key="15">
    <source>
        <dbReference type="ARBA" id="ARBA00029673"/>
    </source>
</evidence>
<dbReference type="EC" id="3.6.1.56" evidence="13"/>
<evidence type="ECO:0000256" key="4">
    <source>
        <dbReference type="ARBA" id="ARBA00011245"/>
    </source>
</evidence>
<dbReference type="STRING" id="2316362.A0A4Q2DCS9"/>
<keyword evidence="8" id="KW-0539">Nucleus</keyword>
<evidence type="ECO:0000256" key="23">
    <source>
        <dbReference type="ARBA" id="ARBA00053094"/>
    </source>
</evidence>
<dbReference type="InterPro" id="IPR015797">
    <property type="entry name" value="NUDIX_hydrolase-like_dom_sf"/>
</dbReference>
<evidence type="ECO:0000256" key="22">
    <source>
        <dbReference type="ARBA" id="ARBA00049032"/>
    </source>
</evidence>
<feature type="domain" description="Nudix hydrolase" evidence="24">
    <location>
        <begin position="44"/>
        <end position="176"/>
    </location>
</feature>
<dbReference type="InterPro" id="IPR003563">
    <property type="entry name" value="8ODP"/>
</dbReference>
<dbReference type="PRINTS" id="PR01403">
    <property type="entry name" value="8OXTPHPHTASE"/>
</dbReference>
<dbReference type="GO" id="GO:0005634">
    <property type="term" value="C:nucleus"/>
    <property type="evidence" value="ECO:0007669"/>
    <property type="project" value="UniProtKB-SubCell"/>
</dbReference>
<evidence type="ECO:0000256" key="19">
    <source>
        <dbReference type="ARBA" id="ARBA00032071"/>
    </source>
</evidence>
<accession>A0A4Q2DCS9</accession>
<keyword evidence="6" id="KW-0378">Hydrolase</keyword>
<evidence type="ECO:0000256" key="1">
    <source>
        <dbReference type="ARBA" id="ARBA00001946"/>
    </source>
</evidence>
<proteinExistence type="inferred from homology"/>
<evidence type="ECO:0000256" key="8">
    <source>
        <dbReference type="ARBA" id="ARBA00023242"/>
    </source>
</evidence>
<evidence type="ECO:0000259" key="24">
    <source>
        <dbReference type="PROSITE" id="PS51462"/>
    </source>
</evidence>
<sequence>MDQLPPGITGNVKRFLSGSQKDALQWRQIKTLKHYTNAFVVQDGKVRSLVVPFLSTAHIKEVQILLGMKKRGWGIGKYNGFGGKVDQGETPLEAAMRELEEEAGIQAPLEYAGTLIFLTDDVEWAFHIHIYRADSYTGTITESEEMKPEWFSASPDTTDLPPIPFERMWETDEAWIPLLISKKTFIGRADFVGPKDQSKPYKWWYGTVEDS</sequence>
<reference evidence="25 26" key="1">
    <citation type="submission" date="2019-01" db="EMBL/GenBank/DDBJ databases">
        <title>Draft genome sequence of Psathyrella aberdarensis IHI B618.</title>
        <authorList>
            <person name="Buettner E."/>
            <person name="Kellner H."/>
        </authorList>
    </citation>
    <scope>NUCLEOTIDE SEQUENCE [LARGE SCALE GENOMIC DNA]</scope>
    <source>
        <strain evidence="25 26">IHI B618</strain>
    </source>
</reference>
<evidence type="ECO:0000256" key="13">
    <source>
        <dbReference type="ARBA" id="ARBA00026103"/>
    </source>
</evidence>
<comment type="catalytic activity">
    <reaction evidence="12">
        <text>2-oxo-ATP + H2O = 2-oxo-AMP + diphosphate + H(+)</text>
        <dbReference type="Rhea" id="RHEA:67392"/>
        <dbReference type="ChEBI" id="CHEBI:15377"/>
        <dbReference type="ChEBI" id="CHEBI:15378"/>
        <dbReference type="ChEBI" id="CHEBI:33019"/>
        <dbReference type="ChEBI" id="CHEBI:71395"/>
        <dbReference type="ChEBI" id="CHEBI:172878"/>
    </reaction>
    <physiologicalReaction direction="left-to-right" evidence="12">
        <dbReference type="Rhea" id="RHEA:67393"/>
    </physiologicalReaction>
</comment>
<evidence type="ECO:0000256" key="9">
    <source>
        <dbReference type="ARBA" id="ARBA00024448"/>
    </source>
</evidence>
<dbReference type="PANTHER" id="PTHR43758">
    <property type="entry name" value="7,8-DIHYDRO-8-OXOGUANINE TRIPHOSPHATASE"/>
    <property type="match status" value="1"/>
</dbReference>
<comment type="subunit">
    <text evidence="4">Monomer.</text>
</comment>
<evidence type="ECO:0000256" key="3">
    <source>
        <dbReference type="ARBA" id="ARBA00005582"/>
    </source>
</evidence>
<evidence type="ECO:0000313" key="26">
    <source>
        <dbReference type="Proteomes" id="UP000290288"/>
    </source>
</evidence>
<comment type="function">
    <text evidence="23">Oxidized purine nucleoside triphosphate hydrolase which is a prominent sanitizer of the oxidized nucleotide pool. Catalyzes the hydrolysis of 2-oxo-dATP (2-hydroxy-dATP) into 2-oxo-dAMP. Also has a significant hydrolase activity toward 2-oxo-ATP, 8-oxo-dGTP and 8-oxo-dATP. Through the hydrolysis of oxidized purine nucleoside triphosphates, prevents their incorporation into DNA and the subsequent transversions A:T to C:G and G:C to T:A. Also catalyzes the hydrolysis of methylated purine nucleoside triphosphate preventing their integration into DNA. Through this antimutagenic activity protects cells from oxidative stress.</text>
</comment>
<protein>
    <recommendedName>
        <fullName evidence="14">Oxidized purine nucleoside triphosphate hydrolase</fullName>
        <ecNumber evidence="13">3.6.1.56</ecNumber>
    </recommendedName>
    <alternativeName>
        <fullName evidence="18">2-hydroxy-dATP diphosphatase</fullName>
    </alternativeName>
    <alternativeName>
        <fullName evidence="17">7,8-dihydro-8-oxoguanine triphosphatase</fullName>
    </alternativeName>
    <alternativeName>
        <fullName evidence="16">8-oxo-dGTPase</fullName>
    </alternativeName>
    <alternativeName>
        <fullName evidence="19">Methylated purine nucleoside triphosphate hydrolase</fullName>
    </alternativeName>
    <alternativeName>
        <fullName evidence="15">Nucleoside diphosphate-linked moiety X motif 1</fullName>
    </alternativeName>
</protein>
<dbReference type="PROSITE" id="PS00893">
    <property type="entry name" value="NUDIX_BOX"/>
    <property type="match status" value="1"/>
</dbReference>
<comment type="cofactor">
    <cofactor evidence="1">
        <name>Mg(2+)</name>
        <dbReference type="ChEBI" id="CHEBI:18420"/>
    </cofactor>
</comment>
<evidence type="ECO:0000256" key="21">
    <source>
        <dbReference type="ARBA" id="ARBA00048894"/>
    </source>
</evidence>
<keyword evidence="5" id="KW-0479">Metal-binding</keyword>
<dbReference type="GO" id="GO:0005737">
    <property type="term" value="C:cytoplasm"/>
    <property type="evidence" value="ECO:0007669"/>
    <property type="project" value="TreeGrafter"/>
</dbReference>
<comment type="subcellular location">
    <subcellularLocation>
        <location evidence="2">Nucleus</location>
    </subcellularLocation>
</comment>
<dbReference type="EMBL" id="SDEE01000397">
    <property type="protein sequence ID" value="RXW16832.1"/>
    <property type="molecule type" value="Genomic_DNA"/>
</dbReference>
<evidence type="ECO:0000256" key="10">
    <source>
        <dbReference type="ARBA" id="ARBA00024459"/>
    </source>
</evidence>
<comment type="catalytic activity">
    <reaction evidence="20">
        <text>N(6)-methyl-ATP + H2O = N(6)-methyl-AMP + diphosphate + H(+)</text>
        <dbReference type="Rhea" id="RHEA:67608"/>
        <dbReference type="ChEBI" id="CHEBI:15377"/>
        <dbReference type="ChEBI" id="CHEBI:15378"/>
        <dbReference type="ChEBI" id="CHEBI:33019"/>
        <dbReference type="ChEBI" id="CHEBI:144842"/>
        <dbReference type="ChEBI" id="CHEBI:172873"/>
    </reaction>
    <physiologicalReaction direction="left-to-right" evidence="20">
        <dbReference type="Rhea" id="RHEA:67609"/>
    </physiologicalReaction>
</comment>
<dbReference type="GO" id="GO:0008828">
    <property type="term" value="F:dATP diphosphatase activity"/>
    <property type="evidence" value="ECO:0007669"/>
    <property type="project" value="UniProtKB-EC"/>
</dbReference>
<comment type="catalytic activity">
    <reaction evidence="21">
        <text>O(6)-methyl-dGTP + H2O = O(6)-methyl-dGMP + diphosphate + H(+)</text>
        <dbReference type="Rhea" id="RHEA:67600"/>
        <dbReference type="ChEBI" id="CHEBI:15377"/>
        <dbReference type="ChEBI" id="CHEBI:15378"/>
        <dbReference type="ChEBI" id="CHEBI:33019"/>
        <dbReference type="ChEBI" id="CHEBI:169974"/>
        <dbReference type="ChEBI" id="CHEBI:169975"/>
    </reaction>
    <physiologicalReaction direction="left-to-right" evidence="21">
        <dbReference type="Rhea" id="RHEA:67601"/>
    </physiologicalReaction>
</comment>
<evidence type="ECO:0000256" key="17">
    <source>
        <dbReference type="ARBA" id="ARBA00030682"/>
    </source>
</evidence>
<comment type="catalytic activity">
    <reaction evidence="10">
        <text>2-oxo-dATP + H2O = 2-oxo-dAMP + diphosphate + H(+)</text>
        <dbReference type="Rhea" id="RHEA:31583"/>
        <dbReference type="ChEBI" id="CHEBI:15377"/>
        <dbReference type="ChEBI" id="CHEBI:15378"/>
        <dbReference type="ChEBI" id="CHEBI:33019"/>
        <dbReference type="ChEBI" id="CHEBI:63212"/>
        <dbReference type="ChEBI" id="CHEBI:77897"/>
        <dbReference type="EC" id="3.6.1.56"/>
    </reaction>
    <physiologicalReaction direction="left-to-right" evidence="10">
        <dbReference type="Rhea" id="RHEA:31584"/>
    </physiologicalReaction>
</comment>
<dbReference type="PANTHER" id="PTHR43758:SF2">
    <property type="entry name" value="OXIDIZED PURINE NUCLEOSIDE TRIPHOSPHATE HYDROLASE"/>
    <property type="match status" value="1"/>
</dbReference>
<dbReference type="SUPFAM" id="SSF55811">
    <property type="entry name" value="Nudix"/>
    <property type="match status" value="1"/>
</dbReference>